<dbReference type="AlphaFoldDB" id="A0A4Y7KNH6"/>
<name>A0A4Y7KNH6_PAPSO</name>
<evidence type="ECO:0000256" key="1">
    <source>
        <dbReference type="SAM" id="MobiDB-lite"/>
    </source>
</evidence>
<dbReference type="Proteomes" id="UP000316621">
    <property type="component" value="Chromosome 8"/>
</dbReference>
<dbReference type="EMBL" id="CM010722">
    <property type="protein sequence ID" value="RZC73731.1"/>
    <property type="molecule type" value="Genomic_DNA"/>
</dbReference>
<gene>
    <name evidence="2" type="ORF">C5167_049212</name>
</gene>
<organism evidence="2 3">
    <name type="scientific">Papaver somniferum</name>
    <name type="common">Opium poppy</name>
    <dbReference type="NCBI Taxonomy" id="3469"/>
    <lineage>
        <taxon>Eukaryota</taxon>
        <taxon>Viridiplantae</taxon>
        <taxon>Streptophyta</taxon>
        <taxon>Embryophyta</taxon>
        <taxon>Tracheophyta</taxon>
        <taxon>Spermatophyta</taxon>
        <taxon>Magnoliopsida</taxon>
        <taxon>Ranunculales</taxon>
        <taxon>Papaveraceae</taxon>
        <taxon>Papaveroideae</taxon>
        <taxon>Papaver</taxon>
    </lineage>
</organism>
<keyword evidence="3" id="KW-1185">Reference proteome</keyword>
<sequence length="78" mass="8893">MVKKNAQQEKKKGEQLKKTINNPPKGEKRETEPYRCSLHHLCAEASAIKALIQKGEQYSRVVTKKSTVLLENLVFVEV</sequence>
<accession>A0A4Y7KNH6</accession>
<proteinExistence type="predicted"/>
<dbReference type="Gramene" id="RZC73731">
    <property type="protein sequence ID" value="RZC73731"/>
    <property type="gene ID" value="C5167_049212"/>
</dbReference>
<evidence type="ECO:0000313" key="2">
    <source>
        <dbReference type="EMBL" id="RZC73731.1"/>
    </source>
</evidence>
<feature type="region of interest" description="Disordered" evidence="1">
    <location>
        <begin position="1"/>
        <end position="32"/>
    </location>
</feature>
<evidence type="ECO:0000313" key="3">
    <source>
        <dbReference type="Proteomes" id="UP000316621"/>
    </source>
</evidence>
<protein>
    <submittedName>
        <fullName evidence="2">Uncharacterized protein</fullName>
    </submittedName>
</protein>
<reference evidence="2 3" key="1">
    <citation type="journal article" date="2018" name="Science">
        <title>The opium poppy genome and morphinan production.</title>
        <authorList>
            <person name="Guo L."/>
            <person name="Winzer T."/>
            <person name="Yang X."/>
            <person name="Li Y."/>
            <person name="Ning Z."/>
            <person name="He Z."/>
            <person name="Teodor R."/>
            <person name="Lu Y."/>
            <person name="Bowser T.A."/>
            <person name="Graham I.A."/>
            <person name="Ye K."/>
        </authorList>
    </citation>
    <scope>NUCLEOTIDE SEQUENCE [LARGE SCALE GENOMIC DNA]</scope>
    <source>
        <strain evidence="3">cv. HN1</strain>
        <tissue evidence="2">Leaves</tissue>
    </source>
</reference>
<feature type="compositionally biased region" description="Basic and acidic residues" evidence="1">
    <location>
        <begin position="1"/>
        <end position="17"/>
    </location>
</feature>